<evidence type="ECO:0000256" key="10">
    <source>
        <dbReference type="ARBA" id="ARBA00023157"/>
    </source>
</evidence>
<dbReference type="SUPFAM" id="SSF57196">
    <property type="entry name" value="EGF/Laminin"/>
    <property type="match status" value="1"/>
</dbReference>
<keyword evidence="14" id="KW-1185">Reference proteome</keyword>
<dbReference type="GO" id="GO:0005178">
    <property type="term" value="F:integrin binding"/>
    <property type="evidence" value="ECO:0007669"/>
    <property type="project" value="TreeGrafter"/>
</dbReference>
<dbReference type="AlphaFoldDB" id="A0A3P7J655"/>
<organism evidence="13 14">
    <name type="scientific">Strongylus vulgaris</name>
    <name type="common">Blood worm</name>
    <dbReference type="NCBI Taxonomy" id="40348"/>
    <lineage>
        <taxon>Eukaryota</taxon>
        <taxon>Metazoa</taxon>
        <taxon>Ecdysozoa</taxon>
        <taxon>Nematoda</taxon>
        <taxon>Chromadorea</taxon>
        <taxon>Rhabditida</taxon>
        <taxon>Rhabditina</taxon>
        <taxon>Rhabditomorpha</taxon>
        <taxon>Strongyloidea</taxon>
        <taxon>Strongylidae</taxon>
        <taxon>Strongylus</taxon>
    </lineage>
</organism>
<dbReference type="Pfam" id="PF23105">
    <property type="entry name" value="EGF_integrin"/>
    <property type="match status" value="1"/>
</dbReference>
<dbReference type="FunFam" id="2.10.25.10:FF:000155">
    <property type="entry name" value="Integrin beta"/>
    <property type="match status" value="1"/>
</dbReference>
<dbReference type="GO" id="GO:0007229">
    <property type="term" value="P:integrin-mediated signaling pathway"/>
    <property type="evidence" value="ECO:0007669"/>
    <property type="project" value="UniProtKB-KW"/>
</dbReference>
<evidence type="ECO:0000256" key="4">
    <source>
        <dbReference type="ARBA" id="ARBA00022692"/>
    </source>
</evidence>
<keyword evidence="11" id="KW-0325">Glycoprotein</keyword>
<accession>A0A3P7J655</accession>
<dbReference type="GO" id="GO:0030334">
    <property type="term" value="P:regulation of cell migration"/>
    <property type="evidence" value="ECO:0007669"/>
    <property type="project" value="UniProtKB-ARBA"/>
</dbReference>
<dbReference type="Gene3D" id="2.60.40.1510">
    <property type="entry name" value="ntegrin, alpha v. Chain A, domain 3"/>
    <property type="match status" value="1"/>
</dbReference>
<comment type="subcellular location">
    <subcellularLocation>
        <location evidence="1">Cell membrane</location>
        <topology evidence="1">Single-pass type I membrane protein</topology>
    </subcellularLocation>
</comment>
<comment type="similarity">
    <text evidence="2">Belongs to the integrin beta chain family.</text>
</comment>
<evidence type="ECO:0000313" key="14">
    <source>
        <dbReference type="Proteomes" id="UP000270094"/>
    </source>
</evidence>
<dbReference type="GO" id="GO:0033627">
    <property type="term" value="P:cell adhesion mediated by integrin"/>
    <property type="evidence" value="ECO:0007669"/>
    <property type="project" value="TreeGrafter"/>
</dbReference>
<keyword evidence="10" id="KW-1015">Disulfide bond</keyword>
<dbReference type="PROSITE" id="PS00243">
    <property type="entry name" value="I_EGF_1"/>
    <property type="match status" value="1"/>
</dbReference>
<sequence length="257" mass="28394">FCSGTTLRDTNVCEGIRVGDEVQFEVTLEATHCVDRRDFVLRIGPSGLDETLIVNVKVLCDCECEQEDRIVENAEECHGGDMVCGVCRCKGGNVGRYCECNRPGMSTAALNEKCKRTNESAICEGRGVCNCGRCECNPRQNPEEQISGEFCECDNFNCPRHDRKICAEHGECNCGQCICAPGWTVRYRFIKQSIIVSNVQDEHVSAQLAKTLVCLPMEKFAMGRVNVFADVVDALMAQMATDTLVPSAKFVQLVIIL</sequence>
<dbReference type="InterPro" id="IPR057243">
    <property type="entry name" value="Integrin_I-EGF_CS"/>
</dbReference>
<gene>
    <name evidence="13" type="ORF">SVUK_LOCUS6825</name>
</gene>
<feature type="non-terminal residue" evidence="13">
    <location>
        <position position="257"/>
    </location>
</feature>
<reference evidence="13 14" key="1">
    <citation type="submission" date="2018-11" db="EMBL/GenBank/DDBJ databases">
        <authorList>
            <consortium name="Pathogen Informatics"/>
        </authorList>
    </citation>
    <scope>NUCLEOTIDE SEQUENCE [LARGE SCALE GENOMIC DNA]</scope>
</reference>
<keyword evidence="4" id="KW-0812">Transmembrane</keyword>
<dbReference type="Proteomes" id="UP000270094">
    <property type="component" value="Unassembled WGS sequence"/>
</dbReference>
<dbReference type="PANTHER" id="PTHR10082:SF60">
    <property type="entry name" value="INTEGRIN BETA-PS"/>
    <property type="match status" value="1"/>
</dbReference>
<protein>
    <recommendedName>
        <fullName evidence="12">Integrin beta epidermal growth factor-like domain-containing protein</fullName>
    </recommendedName>
</protein>
<evidence type="ECO:0000256" key="5">
    <source>
        <dbReference type="ARBA" id="ARBA00022729"/>
    </source>
</evidence>
<dbReference type="InterPro" id="IPR015812">
    <property type="entry name" value="Integrin_bsu"/>
</dbReference>
<evidence type="ECO:0000256" key="1">
    <source>
        <dbReference type="ARBA" id="ARBA00004251"/>
    </source>
</evidence>
<dbReference type="SUPFAM" id="SSF69179">
    <property type="entry name" value="Integrin domains"/>
    <property type="match status" value="1"/>
</dbReference>
<dbReference type="InterPro" id="IPR032695">
    <property type="entry name" value="Integrin_dom_sf"/>
</dbReference>
<dbReference type="GO" id="GO:0016477">
    <property type="term" value="P:cell migration"/>
    <property type="evidence" value="ECO:0007669"/>
    <property type="project" value="TreeGrafter"/>
</dbReference>
<keyword evidence="8" id="KW-0401">Integrin</keyword>
<evidence type="ECO:0000256" key="9">
    <source>
        <dbReference type="ARBA" id="ARBA00023136"/>
    </source>
</evidence>
<keyword evidence="3" id="KW-1003">Cell membrane</keyword>
<keyword evidence="5" id="KW-0732">Signal</keyword>
<dbReference type="PANTHER" id="PTHR10082">
    <property type="entry name" value="INTEGRIN BETA SUBUNIT"/>
    <property type="match status" value="1"/>
</dbReference>
<dbReference type="GO" id="GO:0007160">
    <property type="term" value="P:cell-matrix adhesion"/>
    <property type="evidence" value="ECO:0007669"/>
    <property type="project" value="TreeGrafter"/>
</dbReference>
<dbReference type="InterPro" id="IPR057073">
    <property type="entry name" value="EGF_integrin_2"/>
</dbReference>
<dbReference type="GO" id="GO:0009986">
    <property type="term" value="C:cell surface"/>
    <property type="evidence" value="ECO:0007669"/>
    <property type="project" value="TreeGrafter"/>
</dbReference>
<dbReference type="GO" id="GO:0008305">
    <property type="term" value="C:integrin complex"/>
    <property type="evidence" value="ECO:0007669"/>
    <property type="project" value="TreeGrafter"/>
</dbReference>
<name>A0A3P7J655_STRVU</name>
<dbReference type="FunFam" id="2.10.25.10:FF:000098">
    <property type="entry name" value="Integrin beta"/>
    <property type="match status" value="1"/>
</dbReference>
<evidence type="ECO:0000313" key="13">
    <source>
        <dbReference type="EMBL" id="VDM71827.1"/>
    </source>
</evidence>
<keyword evidence="7" id="KW-1133">Transmembrane helix</keyword>
<proteinExistence type="inferred from homology"/>
<keyword evidence="6" id="KW-0677">Repeat</keyword>
<dbReference type="EMBL" id="UYYB01022286">
    <property type="protein sequence ID" value="VDM71827.1"/>
    <property type="molecule type" value="Genomic_DNA"/>
</dbReference>
<feature type="non-terminal residue" evidence="13">
    <location>
        <position position="1"/>
    </location>
</feature>
<feature type="domain" description="Integrin beta epidermal growth factor-like" evidence="12">
    <location>
        <begin position="110"/>
        <end position="152"/>
    </location>
</feature>
<dbReference type="GO" id="GO:0098609">
    <property type="term" value="P:cell-cell adhesion"/>
    <property type="evidence" value="ECO:0007669"/>
    <property type="project" value="TreeGrafter"/>
</dbReference>
<dbReference type="OrthoDB" id="410592at2759"/>
<keyword evidence="9" id="KW-0472">Membrane</keyword>
<dbReference type="GO" id="GO:0005925">
    <property type="term" value="C:focal adhesion"/>
    <property type="evidence" value="ECO:0007669"/>
    <property type="project" value="UniProtKB-ARBA"/>
</dbReference>
<evidence type="ECO:0000259" key="12">
    <source>
        <dbReference type="Pfam" id="PF23105"/>
    </source>
</evidence>
<evidence type="ECO:0000256" key="2">
    <source>
        <dbReference type="ARBA" id="ARBA00007449"/>
    </source>
</evidence>
<evidence type="ECO:0000256" key="3">
    <source>
        <dbReference type="ARBA" id="ARBA00022475"/>
    </source>
</evidence>
<dbReference type="PROSITE" id="PS52047">
    <property type="entry name" value="I_EGF_2"/>
    <property type="match status" value="1"/>
</dbReference>
<evidence type="ECO:0000256" key="8">
    <source>
        <dbReference type="ARBA" id="ARBA00023037"/>
    </source>
</evidence>
<evidence type="ECO:0000256" key="7">
    <source>
        <dbReference type="ARBA" id="ARBA00022989"/>
    </source>
</evidence>
<evidence type="ECO:0000256" key="6">
    <source>
        <dbReference type="ARBA" id="ARBA00022737"/>
    </source>
</evidence>
<dbReference type="Gene3D" id="2.10.25.10">
    <property type="entry name" value="Laminin"/>
    <property type="match status" value="3"/>
</dbReference>
<evidence type="ECO:0000256" key="11">
    <source>
        <dbReference type="ARBA" id="ARBA00023180"/>
    </source>
</evidence>